<accession>A0A7I4BL52</accession>
<reference evidence="1" key="3">
    <citation type="submission" date="2020-12" db="UniProtKB">
        <authorList>
            <consortium name="EnsemblPlants"/>
        </authorList>
    </citation>
    <scope>IDENTIFICATION</scope>
</reference>
<organism evidence="1 2">
    <name type="scientific">Physcomitrium patens</name>
    <name type="common">Spreading-leaved earth moss</name>
    <name type="synonym">Physcomitrella patens</name>
    <dbReference type="NCBI Taxonomy" id="3218"/>
    <lineage>
        <taxon>Eukaryota</taxon>
        <taxon>Viridiplantae</taxon>
        <taxon>Streptophyta</taxon>
        <taxon>Embryophyta</taxon>
        <taxon>Bryophyta</taxon>
        <taxon>Bryophytina</taxon>
        <taxon>Bryopsida</taxon>
        <taxon>Funariidae</taxon>
        <taxon>Funariales</taxon>
        <taxon>Funariaceae</taxon>
        <taxon>Physcomitrium</taxon>
    </lineage>
</organism>
<dbReference type="EMBL" id="ABEU02000019">
    <property type="status" value="NOT_ANNOTATED_CDS"/>
    <property type="molecule type" value="Genomic_DNA"/>
</dbReference>
<dbReference type="AlphaFoldDB" id="A0A7I4BL52"/>
<dbReference type="GeneID" id="112295886"/>
<name>A0A7I4BL52_PHYPA</name>
<dbReference type="EnsemblPlants" id="Pp3c19_7045V3.1">
    <property type="protein sequence ID" value="Pp3c19_7045V3.1"/>
    <property type="gene ID" value="Pp3c19_7045"/>
</dbReference>
<dbReference type="EnsemblPlants" id="Pp3c19_7040V3.2">
    <property type="protein sequence ID" value="Pp3c19_7040V3.2"/>
    <property type="gene ID" value="Pp3c19_7040"/>
</dbReference>
<dbReference type="Gramene" id="Pp3c19_7040V3.2">
    <property type="protein sequence ID" value="Pp3c19_7040V3.2"/>
    <property type="gene ID" value="Pp3c19_7040"/>
</dbReference>
<evidence type="ECO:0000313" key="1">
    <source>
        <dbReference type="EnsemblPlants" id="Pp3c19_7045V3.1"/>
    </source>
</evidence>
<protein>
    <submittedName>
        <fullName evidence="1">Uncharacterized protein</fullName>
    </submittedName>
</protein>
<proteinExistence type="predicted"/>
<dbReference type="Proteomes" id="UP000006727">
    <property type="component" value="Chromosome 19"/>
</dbReference>
<evidence type="ECO:0000313" key="2">
    <source>
        <dbReference type="Proteomes" id="UP000006727"/>
    </source>
</evidence>
<dbReference type="RefSeq" id="XP_073384982.1">
    <property type="nucleotide sequence ID" value="XM_073528881.1"/>
</dbReference>
<keyword evidence="2" id="KW-1185">Reference proteome</keyword>
<reference evidence="1 2" key="1">
    <citation type="journal article" date="2008" name="Science">
        <title>The Physcomitrella genome reveals evolutionary insights into the conquest of land by plants.</title>
        <authorList>
            <person name="Rensing S."/>
            <person name="Lang D."/>
            <person name="Zimmer A."/>
            <person name="Terry A."/>
            <person name="Salamov A."/>
            <person name="Shapiro H."/>
            <person name="Nishiyama T."/>
            <person name="Perroud P.-F."/>
            <person name="Lindquist E."/>
            <person name="Kamisugi Y."/>
            <person name="Tanahashi T."/>
            <person name="Sakakibara K."/>
            <person name="Fujita T."/>
            <person name="Oishi K."/>
            <person name="Shin-I T."/>
            <person name="Kuroki Y."/>
            <person name="Toyoda A."/>
            <person name="Suzuki Y."/>
            <person name="Hashimoto A."/>
            <person name="Yamaguchi K."/>
            <person name="Sugano A."/>
            <person name="Kohara Y."/>
            <person name="Fujiyama A."/>
            <person name="Anterola A."/>
            <person name="Aoki S."/>
            <person name="Ashton N."/>
            <person name="Barbazuk W.B."/>
            <person name="Barker E."/>
            <person name="Bennetzen J."/>
            <person name="Bezanilla M."/>
            <person name="Blankenship R."/>
            <person name="Cho S.H."/>
            <person name="Dutcher S."/>
            <person name="Estelle M."/>
            <person name="Fawcett J.A."/>
            <person name="Gundlach H."/>
            <person name="Hanada K."/>
            <person name="Heyl A."/>
            <person name="Hicks K.A."/>
            <person name="Hugh J."/>
            <person name="Lohr M."/>
            <person name="Mayer K."/>
            <person name="Melkozernov A."/>
            <person name="Murata T."/>
            <person name="Nelson D."/>
            <person name="Pils B."/>
            <person name="Prigge M."/>
            <person name="Reiss B."/>
            <person name="Renner T."/>
            <person name="Rombauts S."/>
            <person name="Rushton P."/>
            <person name="Sanderfoot A."/>
            <person name="Schween G."/>
            <person name="Shiu S.-H."/>
            <person name="Stueber K."/>
            <person name="Theodoulou F.L."/>
            <person name="Tu H."/>
            <person name="Van de Peer Y."/>
            <person name="Verrier P.J."/>
            <person name="Waters E."/>
            <person name="Wood A."/>
            <person name="Yang L."/>
            <person name="Cove D."/>
            <person name="Cuming A."/>
            <person name="Hasebe M."/>
            <person name="Lucas S."/>
            <person name="Mishler D.B."/>
            <person name="Reski R."/>
            <person name="Grigoriev I."/>
            <person name="Quatrano R.S."/>
            <person name="Boore J.L."/>
        </authorList>
    </citation>
    <scope>NUCLEOTIDE SEQUENCE [LARGE SCALE GENOMIC DNA]</scope>
    <source>
        <strain evidence="1 2">cv. Gransden 2004</strain>
    </source>
</reference>
<reference evidence="1 2" key="2">
    <citation type="journal article" date="2018" name="Plant J.">
        <title>The Physcomitrella patens chromosome-scale assembly reveals moss genome structure and evolution.</title>
        <authorList>
            <person name="Lang D."/>
            <person name="Ullrich K.K."/>
            <person name="Murat F."/>
            <person name="Fuchs J."/>
            <person name="Jenkins J."/>
            <person name="Haas F.B."/>
            <person name="Piednoel M."/>
            <person name="Gundlach H."/>
            <person name="Van Bel M."/>
            <person name="Meyberg R."/>
            <person name="Vives C."/>
            <person name="Morata J."/>
            <person name="Symeonidi A."/>
            <person name="Hiss M."/>
            <person name="Muchero W."/>
            <person name="Kamisugi Y."/>
            <person name="Saleh O."/>
            <person name="Blanc G."/>
            <person name="Decker E.L."/>
            <person name="van Gessel N."/>
            <person name="Grimwood J."/>
            <person name="Hayes R.D."/>
            <person name="Graham S.W."/>
            <person name="Gunter L.E."/>
            <person name="McDaniel S.F."/>
            <person name="Hoernstein S.N.W."/>
            <person name="Larsson A."/>
            <person name="Li F.W."/>
            <person name="Perroud P.F."/>
            <person name="Phillips J."/>
            <person name="Ranjan P."/>
            <person name="Rokshar D.S."/>
            <person name="Rothfels C.J."/>
            <person name="Schneider L."/>
            <person name="Shu S."/>
            <person name="Stevenson D.W."/>
            <person name="Thummler F."/>
            <person name="Tillich M."/>
            <person name="Villarreal Aguilar J.C."/>
            <person name="Widiez T."/>
            <person name="Wong G.K."/>
            <person name="Wymore A."/>
            <person name="Zhang Y."/>
            <person name="Zimmer A.D."/>
            <person name="Quatrano R.S."/>
            <person name="Mayer K.F.X."/>
            <person name="Goodstein D."/>
            <person name="Casacuberta J.M."/>
            <person name="Vandepoele K."/>
            <person name="Reski R."/>
            <person name="Cuming A.C."/>
            <person name="Tuskan G.A."/>
            <person name="Maumus F."/>
            <person name="Salse J."/>
            <person name="Schmutz J."/>
            <person name="Rensing S.A."/>
        </authorList>
    </citation>
    <scope>NUCLEOTIDE SEQUENCE [LARGE SCALE GENOMIC DNA]</scope>
    <source>
        <strain evidence="1 2">cv. Gransden 2004</strain>
    </source>
</reference>
<dbReference type="Gramene" id="Pp3c19_7045V3.1">
    <property type="protein sequence ID" value="Pp3c19_7045V3.1"/>
    <property type="gene ID" value="Pp3c19_7045"/>
</dbReference>
<sequence length="61" mass="6656">MSKVVPLPTQTSGFHITTRDMESEGLIRELIDLQVASTVPILRGSCASVELDSQENPVSRD</sequence>